<organism evidence="1 2">
    <name type="scientific">Puccinia sorghi</name>
    <dbReference type="NCBI Taxonomy" id="27349"/>
    <lineage>
        <taxon>Eukaryota</taxon>
        <taxon>Fungi</taxon>
        <taxon>Dikarya</taxon>
        <taxon>Basidiomycota</taxon>
        <taxon>Pucciniomycotina</taxon>
        <taxon>Pucciniomycetes</taxon>
        <taxon>Pucciniales</taxon>
        <taxon>Pucciniaceae</taxon>
        <taxon>Puccinia</taxon>
    </lineage>
</organism>
<evidence type="ECO:0000313" key="1">
    <source>
        <dbReference type="EMBL" id="KNZ47089.1"/>
    </source>
</evidence>
<accession>A0A0L6UEW0</accession>
<reference evidence="1 2" key="1">
    <citation type="submission" date="2015-08" db="EMBL/GenBank/DDBJ databases">
        <title>Next Generation Sequencing and Analysis of the Genome of Puccinia sorghi L Schw, the Causal Agent of Maize Common Rust.</title>
        <authorList>
            <person name="Rochi L."/>
            <person name="Burguener G."/>
            <person name="Darino M."/>
            <person name="Turjanski A."/>
            <person name="Kreff E."/>
            <person name="Dieguez M.J."/>
            <person name="Sacco F."/>
        </authorList>
    </citation>
    <scope>NUCLEOTIDE SEQUENCE [LARGE SCALE GENOMIC DNA]</scope>
    <source>
        <strain evidence="1 2">RO10H11247</strain>
    </source>
</reference>
<dbReference type="EMBL" id="LAVV01012049">
    <property type="protein sequence ID" value="KNZ47089.1"/>
    <property type="molecule type" value="Genomic_DNA"/>
</dbReference>
<proteinExistence type="predicted"/>
<protein>
    <submittedName>
        <fullName evidence="1">Uncharacterized protein</fullName>
    </submittedName>
</protein>
<gene>
    <name evidence="1" type="ORF">VP01_6699g1</name>
</gene>
<dbReference type="AlphaFoldDB" id="A0A0L6UEW0"/>
<feature type="non-terminal residue" evidence="1">
    <location>
        <position position="1"/>
    </location>
</feature>
<evidence type="ECO:0000313" key="2">
    <source>
        <dbReference type="Proteomes" id="UP000037035"/>
    </source>
</evidence>
<comment type="caution">
    <text evidence="1">The sequence shown here is derived from an EMBL/GenBank/DDBJ whole genome shotgun (WGS) entry which is preliminary data.</text>
</comment>
<keyword evidence="2" id="KW-1185">Reference proteome</keyword>
<name>A0A0L6UEW0_9BASI</name>
<dbReference type="VEuPathDB" id="FungiDB:VP01_6699g1"/>
<dbReference type="Proteomes" id="UP000037035">
    <property type="component" value="Unassembled WGS sequence"/>
</dbReference>
<sequence length="148" mass="17116">KEKKENPTPVELQKAKETFDSFHSLDLVIVDQSQSNHGKIIVIIEFTSLDQLSKSNKKTSTFGAIFTKAMLSTSSTIWMCFKNPRQNKDAFFLDTLQKVHWVYSMKWIWLLKLFLKESTAARIIKAPYTFRKLIKNLKDTLTSGSHTQ</sequence>